<protein>
    <submittedName>
        <fullName evidence="2">Uncharacterized protein</fullName>
    </submittedName>
</protein>
<evidence type="ECO:0000256" key="1">
    <source>
        <dbReference type="SAM" id="MobiDB-lite"/>
    </source>
</evidence>
<comment type="caution">
    <text evidence="2">The sequence shown here is derived from an EMBL/GenBank/DDBJ whole genome shotgun (WGS) entry which is preliminary data.</text>
</comment>
<name>J9EEZ3_WUCBA</name>
<evidence type="ECO:0000313" key="3">
    <source>
        <dbReference type="Proteomes" id="UP000004810"/>
    </source>
</evidence>
<accession>J9EEZ3</accession>
<proteinExistence type="predicted"/>
<reference evidence="3" key="1">
    <citation type="submission" date="2012-08" db="EMBL/GenBank/DDBJ databases">
        <title>The Genome Sequence of Wuchereria bancrofti.</title>
        <authorList>
            <person name="Nutman T.B."/>
            <person name="Fink D.L."/>
            <person name="Russ C."/>
            <person name="Young S."/>
            <person name="Zeng Q."/>
            <person name="Koehrsen M."/>
            <person name="Alvarado L."/>
            <person name="Berlin A."/>
            <person name="Chapman S.B."/>
            <person name="Chen Z."/>
            <person name="Freedman E."/>
            <person name="Gellesch M."/>
            <person name="Goldberg J."/>
            <person name="Griggs A."/>
            <person name="Gujja S."/>
            <person name="Heilman E.R."/>
            <person name="Heiman D."/>
            <person name="Hepburn T."/>
            <person name="Howarth C."/>
            <person name="Jen D."/>
            <person name="Larson L."/>
            <person name="Lewis B."/>
            <person name="Mehta T."/>
            <person name="Park D."/>
            <person name="Pearson M."/>
            <person name="Roberts A."/>
            <person name="Saif S."/>
            <person name="Shea T."/>
            <person name="Shenoy N."/>
            <person name="Sisk P."/>
            <person name="Stolte C."/>
            <person name="Sykes S."/>
            <person name="Walk T."/>
            <person name="White J."/>
            <person name="Yandava C."/>
            <person name="Haas B."/>
            <person name="Henn M.R."/>
            <person name="Nusbaum C."/>
            <person name="Birren B."/>
        </authorList>
    </citation>
    <scope>NUCLEOTIDE SEQUENCE [LARGE SCALE GENOMIC DNA]</scope>
    <source>
        <strain evidence="3">NA</strain>
    </source>
</reference>
<dbReference type="EMBL" id="ADBV01010377">
    <property type="protein sequence ID" value="EJW75562.1"/>
    <property type="molecule type" value="Genomic_DNA"/>
</dbReference>
<dbReference type="Proteomes" id="UP000004810">
    <property type="component" value="Unassembled WGS sequence"/>
</dbReference>
<evidence type="ECO:0000313" key="2">
    <source>
        <dbReference type="EMBL" id="EJW75562.1"/>
    </source>
</evidence>
<organism evidence="2 3">
    <name type="scientific">Wuchereria bancrofti</name>
    <dbReference type="NCBI Taxonomy" id="6293"/>
    <lineage>
        <taxon>Eukaryota</taxon>
        <taxon>Metazoa</taxon>
        <taxon>Ecdysozoa</taxon>
        <taxon>Nematoda</taxon>
        <taxon>Chromadorea</taxon>
        <taxon>Rhabditida</taxon>
        <taxon>Spirurina</taxon>
        <taxon>Spiruromorpha</taxon>
        <taxon>Filarioidea</taxon>
        <taxon>Onchocercidae</taxon>
        <taxon>Wuchereria</taxon>
    </lineage>
</organism>
<gene>
    <name evidence="2" type="ORF">WUBG_13533</name>
</gene>
<dbReference type="AlphaFoldDB" id="J9EEZ3"/>
<sequence>MRIEMSEKEECVELKLPPLPLLVGRSKAEEAPVLGVDTQRSVRPIPHPLFHSTHSDRQPFRPMHIEIQHSTRERVHIVFTATTTGVP</sequence>
<feature type="region of interest" description="Disordered" evidence="1">
    <location>
        <begin position="34"/>
        <end position="59"/>
    </location>
</feature>